<dbReference type="InterPro" id="IPR031832">
    <property type="entry name" value="DUF4747"/>
</dbReference>
<dbReference type="Pfam" id="PF15931">
    <property type="entry name" value="DUF4747"/>
    <property type="match status" value="1"/>
</dbReference>
<evidence type="ECO:0000313" key="2">
    <source>
        <dbReference type="Proteomes" id="UP000599523"/>
    </source>
</evidence>
<dbReference type="AlphaFoldDB" id="A0A972J9V7"/>
<accession>A0A972J9V7</accession>
<keyword evidence="2" id="KW-1185">Reference proteome</keyword>
<evidence type="ECO:0000313" key="1">
    <source>
        <dbReference type="EMBL" id="NMG04926.1"/>
    </source>
</evidence>
<dbReference type="EMBL" id="WTVM01000174">
    <property type="protein sequence ID" value="NMG04926.1"/>
    <property type="molecule type" value="Genomic_DNA"/>
</dbReference>
<dbReference type="Proteomes" id="UP000599523">
    <property type="component" value="Unassembled WGS sequence"/>
</dbReference>
<gene>
    <name evidence="1" type="ORF">GPA21_18405</name>
</gene>
<reference evidence="1" key="1">
    <citation type="submission" date="2019-12" db="EMBL/GenBank/DDBJ databases">
        <title>Comparative genomics gives insights into the taxonomy of the Azoarcus-Aromatoleum group and reveals separate origins of nif in the plant-associated Azoarcus and non-plant-associated Aromatoleum sub-groups.</title>
        <authorList>
            <person name="Lafos M."/>
            <person name="Maluk M."/>
            <person name="Batista M."/>
            <person name="Junghare M."/>
            <person name="Carmona M."/>
            <person name="Faoro H."/>
            <person name="Cruz L.M."/>
            <person name="Battistoni F."/>
            <person name="De Souza E."/>
            <person name="Pedrosa F."/>
            <person name="Chen W.-M."/>
            <person name="Poole P.S."/>
            <person name="Dixon R.A."/>
            <person name="James E.K."/>
        </authorList>
    </citation>
    <scope>NUCLEOTIDE SEQUENCE</scope>
    <source>
        <strain evidence="1">NSC3</strain>
    </source>
</reference>
<organism evidence="1 2">
    <name type="scientific">Azoarcus taiwanensis</name>
    <dbReference type="NCBI Taxonomy" id="666964"/>
    <lineage>
        <taxon>Bacteria</taxon>
        <taxon>Pseudomonadati</taxon>
        <taxon>Pseudomonadota</taxon>
        <taxon>Betaproteobacteria</taxon>
        <taxon>Rhodocyclales</taxon>
        <taxon>Zoogloeaceae</taxon>
        <taxon>Azoarcus</taxon>
    </lineage>
</organism>
<name>A0A972J9V7_9RHOO</name>
<comment type="caution">
    <text evidence="1">The sequence shown here is derived from an EMBL/GenBank/DDBJ whole genome shotgun (WGS) entry which is preliminary data.</text>
</comment>
<protein>
    <submittedName>
        <fullName evidence="1">DUF4747 family protein</fullName>
    </submittedName>
</protein>
<proteinExistence type="predicted"/>
<sequence length="165" mass="18735">MAREKKVGIGAVNITMHPHSPDLYAQLIKDAKKLKCFSRLSKDKAGLIASVYYHDKSKGRSSPLTGDLYRFSDIDLEGNWFNTQTNQHAEENDLKGVSIPEHLKPNSSRFSYIFFPETHVLFYESYYDGHSLSNRSVLKLIEGSLNDPRLVQKYGVVDVTVIPSR</sequence>